<evidence type="ECO:0000313" key="2">
    <source>
        <dbReference type="Proteomes" id="UP001054945"/>
    </source>
</evidence>
<accession>A0AAV4PP34</accession>
<dbReference type="AlphaFoldDB" id="A0AAV4PP34"/>
<evidence type="ECO:0000313" key="1">
    <source>
        <dbReference type="EMBL" id="GIX98836.1"/>
    </source>
</evidence>
<gene>
    <name evidence="1" type="ORF">CEXT_559721</name>
</gene>
<protein>
    <submittedName>
        <fullName evidence="1">Uncharacterized protein</fullName>
    </submittedName>
</protein>
<keyword evidence="2" id="KW-1185">Reference proteome</keyword>
<dbReference type="EMBL" id="BPLR01004967">
    <property type="protein sequence ID" value="GIX98836.1"/>
    <property type="molecule type" value="Genomic_DNA"/>
</dbReference>
<dbReference type="Proteomes" id="UP001054945">
    <property type="component" value="Unassembled WGS sequence"/>
</dbReference>
<name>A0AAV4PP34_CAEEX</name>
<proteinExistence type="predicted"/>
<sequence length="156" mass="17557">MMAGYSISTTSPMTARESFCCQSIDGRIFSFLYSPSVLGLMYPSALHLSNDCQRIFCCQSIDGLIYPSGPPYDCQRISNPLHAEIFCCQSKMAGILLTINRRFPSVSLMYPGIPLANDCQRIFCSSINRWRIFTRNCHVAPNDLGVVQCQYSRQMV</sequence>
<comment type="caution">
    <text evidence="1">The sequence shown here is derived from an EMBL/GenBank/DDBJ whole genome shotgun (WGS) entry which is preliminary data.</text>
</comment>
<organism evidence="1 2">
    <name type="scientific">Caerostris extrusa</name>
    <name type="common">Bark spider</name>
    <name type="synonym">Caerostris bankana</name>
    <dbReference type="NCBI Taxonomy" id="172846"/>
    <lineage>
        <taxon>Eukaryota</taxon>
        <taxon>Metazoa</taxon>
        <taxon>Ecdysozoa</taxon>
        <taxon>Arthropoda</taxon>
        <taxon>Chelicerata</taxon>
        <taxon>Arachnida</taxon>
        <taxon>Araneae</taxon>
        <taxon>Araneomorphae</taxon>
        <taxon>Entelegynae</taxon>
        <taxon>Araneoidea</taxon>
        <taxon>Araneidae</taxon>
        <taxon>Caerostris</taxon>
    </lineage>
</organism>
<reference evidence="1 2" key="1">
    <citation type="submission" date="2021-06" db="EMBL/GenBank/DDBJ databases">
        <title>Caerostris extrusa draft genome.</title>
        <authorList>
            <person name="Kono N."/>
            <person name="Arakawa K."/>
        </authorList>
    </citation>
    <scope>NUCLEOTIDE SEQUENCE [LARGE SCALE GENOMIC DNA]</scope>
</reference>